<dbReference type="Proteomes" id="UP000075187">
    <property type="component" value="Chromosome"/>
</dbReference>
<dbReference type="RefSeq" id="WP_064378988.1">
    <property type="nucleotide sequence ID" value="NZ_CP014205.2"/>
</dbReference>
<organism evidence="1 2">
    <name type="scientific">Pseudomonas glycinae</name>
    <dbReference type="NCBI Taxonomy" id="1785145"/>
    <lineage>
        <taxon>Bacteria</taxon>
        <taxon>Pseudomonadati</taxon>
        <taxon>Pseudomonadota</taxon>
        <taxon>Gammaproteobacteria</taxon>
        <taxon>Pseudomonadales</taxon>
        <taxon>Pseudomonadaceae</taxon>
        <taxon>Pseudomonas</taxon>
    </lineage>
</organism>
<proteinExistence type="predicted"/>
<protein>
    <submittedName>
        <fullName evidence="1">Uncharacterized protein</fullName>
    </submittedName>
</protein>
<accession>A0ABM5ZG32</accession>
<evidence type="ECO:0000313" key="2">
    <source>
        <dbReference type="Proteomes" id="UP000075187"/>
    </source>
</evidence>
<sequence length="202" mass="23308">MPKSKSRQRANPGFESTIWIDHTYIIESASAFGDVAIALSQQLNPYDDPRLNVLFTNGALALELYFKSQLVERVFDPAFIQMTDDDEIVTTIEQYLNDSPGVVTILHSRLEVKKEFRSHELVNLYQYLNQDTQNRILNAVSDETDKIQTQDEMLEFLEAINNFFKEKRYHFESFLTGIESDKKYIYTLIPVLKGVKSALANI</sequence>
<keyword evidence="2" id="KW-1185">Reference proteome</keyword>
<evidence type="ECO:0000313" key="1">
    <source>
        <dbReference type="EMBL" id="AMQ82385.1"/>
    </source>
</evidence>
<gene>
    <name evidence="1" type="ORF">AWU82_03525</name>
</gene>
<reference evidence="1" key="1">
    <citation type="submission" date="2017-12" db="EMBL/GenBank/DDBJ databases">
        <title>Pseudomonas sp. MS586 complete sequence.</title>
        <authorList>
            <person name="Lu S."/>
            <person name="Deng P."/>
        </authorList>
    </citation>
    <scope>NUCLEOTIDE SEQUENCE</scope>
    <source>
        <strain evidence="1">MS586</strain>
    </source>
</reference>
<name>A0ABM5ZG32_9PSED</name>
<dbReference type="EMBL" id="CP014205">
    <property type="protein sequence ID" value="AMQ82385.1"/>
    <property type="molecule type" value="Genomic_DNA"/>
</dbReference>